<comment type="caution">
    <text evidence="1">The sequence shown here is derived from an EMBL/GenBank/DDBJ whole genome shotgun (WGS) entry which is preliminary data.</text>
</comment>
<dbReference type="EMBL" id="JACJID010000001">
    <property type="protein sequence ID" value="MBA8924433.1"/>
    <property type="molecule type" value="Genomic_DNA"/>
</dbReference>
<keyword evidence="2" id="KW-1185">Reference proteome</keyword>
<evidence type="ECO:0000313" key="2">
    <source>
        <dbReference type="Proteomes" id="UP000517916"/>
    </source>
</evidence>
<dbReference type="Proteomes" id="UP000517916">
    <property type="component" value="Unassembled WGS sequence"/>
</dbReference>
<sequence length="30" mass="2977">MDQGVLILDHRLPGDVTAVEGAALGLGTGT</sequence>
<name>A0ABR6BC34_9PSEU</name>
<evidence type="ECO:0000313" key="1">
    <source>
        <dbReference type="EMBL" id="MBA8924433.1"/>
    </source>
</evidence>
<organism evidence="1 2">
    <name type="scientific">Kutzneria viridogrisea</name>
    <dbReference type="NCBI Taxonomy" id="47990"/>
    <lineage>
        <taxon>Bacteria</taxon>
        <taxon>Bacillati</taxon>
        <taxon>Actinomycetota</taxon>
        <taxon>Actinomycetes</taxon>
        <taxon>Pseudonocardiales</taxon>
        <taxon>Pseudonocardiaceae</taxon>
        <taxon>Kutzneria</taxon>
    </lineage>
</organism>
<reference evidence="1 2" key="1">
    <citation type="submission" date="2020-08" db="EMBL/GenBank/DDBJ databases">
        <title>Genomic Encyclopedia of Archaeal and Bacterial Type Strains, Phase II (KMG-II): from individual species to whole genera.</title>
        <authorList>
            <person name="Goeker M."/>
        </authorList>
    </citation>
    <scope>NUCLEOTIDE SEQUENCE [LARGE SCALE GENOMIC DNA]</scope>
    <source>
        <strain evidence="1 2">DSM 43850</strain>
    </source>
</reference>
<accession>A0ABR6BC34</accession>
<gene>
    <name evidence="1" type="ORF">BC739_001630</name>
</gene>
<proteinExistence type="predicted"/>
<protein>
    <submittedName>
        <fullName evidence="1">Uncharacterized protein</fullName>
    </submittedName>
</protein>